<accession>A0A2D1LVW4</accession>
<dbReference type="InterPro" id="IPR036728">
    <property type="entry name" value="PBP_GOBP_sf"/>
</dbReference>
<dbReference type="InterPro" id="IPR006170">
    <property type="entry name" value="PBP/GOBP"/>
</dbReference>
<reference evidence="2" key="1">
    <citation type="journal article" date="2017" name="Front. Physiol.">
        <title>Distinct Subfamilies of Odorant Binding Proteins in Locust (Orthoptera, Acrididae): Molecular Evolution, Structural Variation, and Sensilla-Specific Expression.</title>
        <authorList>
            <person name="Jiang X."/>
            <person name="Krieger J."/>
            <person name="Breer H."/>
            <person name="Pregitzer P."/>
        </authorList>
    </citation>
    <scope>NUCLEOTIDE SEQUENCE</scope>
</reference>
<dbReference type="SMART" id="SM00708">
    <property type="entry name" value="PhBP"/>
    <property type="match status" value="1"/>
</dbReference>
<dbReference type="EMBL" id="MF716567">
    <property type="protein sequence ID" value="ATO59037.1"/>
    <property type="molecule type" value="mRNA"/>
</dbReference>
<dbReference type="GO" id="GO:0005549">
    <property type="term" value="F:odorant binding"/>
    <property type="evidence" value="ECO:0007669"/>
    <property type="project" value="InterPro"/>
</dbReference>
<feature type="chain" id="PRO_5013904381" evidence="1">
    <location>
        <begin position="23"/>
        <end position="155"/>
    </location>
</feature>
<organism evidence="2">
    <name type="scientific">Schistocerca gregaria</name>
    <name type="common">Desert locust</name>
    <name type="synonym">Gryllus gregarius</name>
    <dbReference type="NCBI Taxonomy" id="7010"/>
    <lineage>
        <taxon>Eukaryota</taxon>
        <taxon>Metazoa</taxon>
        <taxon>Ecdysozoa</taxon>
        <taxon>Arthropoda</taxon>
        <taxon>Hexapoda</taxon>
        <taxon>Insecta</taxon>
        <taxon>Pterygota</taxon>
        <taxon>Neoptera</taxon>
        <taxon>Polyneoptera</taxon>
        <taxon>Orthoptera</taxon>
        <taxon>Caelifera</taxon>
        <taxon>Acrididea</taxon>
        <taxon>Acridomorpha</taxon>
        <taxon>Acridoidea</taxon>
        <taxon>Acrididae</taxon>
        <taxon>Cyrtacanthacridinae</taxon>
        <taxon>Schistocerca</taxon>
    </lineage>
</organism>
<gene>
    <name evidence="2" type="primary">OBP10</name>
</gene>
<protein>
    <submittedName>
        <fullName evidence="2">Odorant binding protein 10</fullName>
    </submittedName>
</protein>
<dbReference type="CDD" id="cd23992">
    <property type="entry name" value="PBP_GOBP"/>
    <property type="match status" value="1"/>
</dbReference>
<name>A0A2D1LVW4_SCHGR</name>
<sequence>MESAMKTLLVVCVAALGFLVAAEISESMSRAEEAAAKINLPELFEECNETFPIPKVTLNYFFSHGRLQNENDYVAKCFIHCLTDRSGEIDSEGDFDVDLIKVMTRRFPNETNIEGLSEMVDKCVAGRGETDFCERAYGLVSCLVKEKLARLGHSH</sequence>
<evidence type="ECO:0000313" key="2">
    <source>
        <dbReference type="EMBL" id="ATO59037.1"/>
    </source>
</evidence>
<dbReference type="SUPFAM" id="SSF47565">
    <property type="entry name" value="Insect pheromone/odorant-binding proteins"/>
    <property type="match status" value="1"/>
</dbReference>
<dbReference type="OrthoDB" id="5978988at2759"/>
<dbReference type="AlphaFoldDB" id="A0A2D1LVW4"/>
<dbReference type="Pfam" id="PF01395">
    <property type="entry name" value="PBP_GOBP"/>
    <property type="match status" value="1"/>
</dbReference>
<dbReference type="Gene3D" id="1.10.238.20">
    <property type="entry name" value="Pheromone/general odorant binding protein domain"/>
    <property type="match status" value="1"/>
</dbReference>
<feature type="signal peptide" evidence="1">
    <location>
        <begin position="1"/>
        <end position="22"/>
    </location>
</feature>
<evidence type="ECO:0000256" key="1">
    <source>
        <dbReference type="SAM" id="SignalP"/>
    </source>
</evidence>
<proteinExistence type="evidence at transcript level"/>
<keyword evidence="1" id="KW-0732">Signal</keyword>